<name>A0ABV6QZ40_9CAUL</name>
<evidence type="ECO:0000313" key="5">
    <source>
        <dbReference type="EMBL" id="MFC0632639.1"/>
    </source>
</evidence>
<keyword evidence="6" id="KW-1185">Reference proteome</keyword>
<evidence type="ECO:0000256" key="2">
    <source>
        <dbReference type="SAM" id="Coils"/>
    </source>
</evidence>
<dbReference type="PANTHER" id="PTHR30469">
    <property type="entry name" value="MULTIDRUG RESISTANCE PROTEIN MDTA"/>
    <property type="match status" value="1"/>
</dbReference>
<keyword evidence="2" id="KW-0175">Coiled coil</keyword>
<reference evidence="5 6" key="1">
    <citation type="submission" date="2024-09" db="EMBL/GenBank/DDBJ databases">
        <authorList>
            <person name="Sun Q."/>
            <person name="Mori K."/>
        </authorList>
    </citation>
    <scope>NUCLEOTIDE SEQUENCE [LARGE SCALE GENOMIC DNA]</scope>
    <source>
        <strain evidence="5 6">NCAIM B.02621</strain>
    </source>
</reference>
<dbReference type="Gene3D" id="2.40.50.100">
    <property type="match status" value="1"/>
</dbReference>
<dbReference type="Gene3D" id="2.40.30.170">
    <property type="match status" value="1"/>
</dbReference>
<dbReference type="NCBIfam" id="TIGR01730">
    <property type="entry name" value="RND_mfp"/>
    <property type="match status" value="1"/>
</dbReference>
<organism evidence="5 6">
    <name type="scientific">Brevundimonas balnearis</name>
    <dbReference type="NCBI Taxonomy" id="1572858"/>
    <lineage>
        <taxon>Bacteria</taxon>
        <taxon>Pseudomonadati</taxon>
        <taxon>Pseudomonadota</taxon>
        <taxon>Alphaproteobacteria</taxon>
        <taxon>Caulobacterales</taxon>
        <taxon>Caulobacteraceae</taxon>
        <taxon>Brevundimonas</taxon>
    </lineage>
</organism>
<dbReference type="RefSeq" id="WP_376833769.1">
    <property type="nucleotide sequence ID" value="NZ_JBHLSW010000003.1"/>
</dbReference>
<dbReference type="InterPro" id="IPR058637">
    <property type="entry name" value="YknX-like_C"/>
</dbReference>
<comment type="similarity">
    <text evidence="1">Belongs to the membrane fusion protein (MFP) (TC 8.A.1) family.</text>
</comment>
<protein>
    <submittedName>
        <fullName evidence="5">Efflux RND transporter periplasmic adaptor subunit</fullName>
    </submittedName>
</protein>
<dbReference type="InterPro" id="IPR006143">
    <property type="entry name" value="RND_pump_MFP"/>
</dbReference>
<dbReference type="PRINTS" id="PR01490">
    <property type="entry name" value="RTXTOXIND"/>
</dbReference>
<dbReference type="Gene3D" id="1.10.287.470">
    <property type="entry name" value="Helix hairpin bin"/>
    <property type="match status" value="1"/>
</dbReference>
<dbReference type="SUPFAM" id="SSF111369">
    <property type="entry name" value="HlyD-like secretion proteins"/>
    <property type="match status" value="1"/>
</dbReference>
<sequence>MIKRHFLLAGAAVLLGLMVVAVVLRLAFASEGEGGGPGGPGGRGGGQVVSAVAAEPRTFSDEIRVIGVARGDRSLNITSPTSQLITRVYFEDGQRVRAGQPLIELQAREEEAQVLEAQARVSQAESQYERYRELGERGFAPAQMVEQYRTELETARAALAAAQARRGDRIIRAPFPGVMGLSTVTPGTYVAPGAVIATLDDIDTIRVDFPVPARYLGVLRVGAPLTATVDAYGDAPFTGRIALIDTRVNEQTRSVTARAEIPNPGGRIRPGMAVRVAVAQGERQAPAVPEAAVQYEGEGAFVYRIAPGQNGSTAQRVEVETGMVSQGFVEIVSGLNVGDRVVGSGLNRIQPGAPIRTADQAGAQRSAR</sequence>
<dbReference type="EMBL" id="JBHLSW010000003">
    <property type="protein sequence ID" value="MFC0632639.1"/>
    <property type="molecule type" value="Genomic_DNA"/>
</dbReference>
<dbReference type="PANTHER" id="PTHR30469:SF16">
    <property type="entry name" value="HAE1 FAMILY EFFLUX PUMP MFP COMPONENT"/>
    <property type="match status" value="1"/>
</dbReference>
<evidence type="ECO:0000259" key="3">
    <source>
        <dbReference type="Pfam" id="PF25954"/>
    </source>
</evidence>
<dbReference type="Proteomes" id="UP001589906">
    <property type="component" value="Unassembled WGS sequence"/>
</dbReference>
<evidence type="ECO:0000313" key="6">
    <source>
        <dbReference type="Proteomes" id="UP001589906"/>
    </source>
</evidence>
<dbReference type="InterPro" id="IPR058792">
    <property type="entry name" value="Beta-barrel_RND_2"/>
</dbReference>
<evidence type="ECO:0000259" key="4">
    <source>
        <dbReference type="Pfam" id="PF25989"/>
    </source>
</evidence>
<feature type="domain" description="CusB-like beta-barrel" evidence="3">
    <location>
        <begin position="207"/>
        <end position="280"/>
    </location>
</feature>
<accession>A0ABV6QZ40</accession>
<dbReference type="Pfam" id="PF25989">
    <property type="entry name" value="YknX_C"/>
    <property type="match status" value="1"/>
</dbReference>
<feature type="domain" description="YknX-like C-terminal permuted SH3-like" evidence="4">
    <location>
        <begin position="287"/>
        <end position="356"/>
    </location>
</feature>
<dbReference type="Gene3D" id="2.40.420.20">
    <property type="match status" value="1"/>
</dbReference>
<gene>
    <name evidence="5" type="ORF">ACFFGE_01920</name>
</gene>
<evidence type="ECO:0000256" key="1">
    <source>
        <dbReference type="ARBA" id="ARBA00009477"/>
    </source>
</evidence>
<dbReference type="Pfam" id="PF25954">
    <property type="entry name" value="Beta-barrel_RND_2"/>
    <property type="match status" value="1"/>
</dbReference>
<proteinExistence type="inferred from homology"/>
<feature type="coiled-coil region" evidence="2">
    <location>
        <begin position="105"/>
        <end position="165"/>
    </location>
</feature>
<comment type="caution">
    <text evidence="5">The sequence shown here is derived from an EMBL/GenBank/DDBJ whole genome shotgun (WGS) entry which is preliminary data.</text>
</comment>